<dbReference type="Gene3D" id="3.40.50.720">
    <property type="entry name" value="NAD(P)-binding Rossmann-like Domain"/>
    <property type="match status" value="1"/>
</dbReference>
<dbReference type="CDD" id="cd08276">
    <property type="entry name" value="MDR7"/>
    <property type="match status" value="1"/>
</dbReference>
<gene>
    <name evidence="2" type="ORF">PHISCL_04277</name>
</gene>
<dbReference type="EMBL" id="MVGC01000123">
    <property type="protein sequence ID" value="RJE23381.1"/>
    <property type="molecule type" value="Genomic_DNA"/>
</dbReference>
<dbReference type="InterPro" id="IPR052711">
    <property type="entry name" value="Zinc_ADH-like"/>
</dbReference>
<name>A0A3A3A222_9EURO</name>
<dbReference type="OrthoDB" id="9930022at2759"/>
<dbReference type="PANTHER" id="PTHR45033:SF2">
    <property type="entry name" value="ZINC-TYPE ALCOHOL DEHYDROGENASE-LIKE PROTEIN C1773.06C"/>
    <property type="match status" value="1"/>
</dbReference>
<dbReference type="GO" id="GO:0016491">
    <property type="term" value="F:oxidoreductase activity"/>
    <property type="evidence" value="ECO:0007669"/>
    <property type="project" value="InterPro"/>
</dbReference>
<dbReference type="PANTHER" id="PTHR45033">
    <property type="match status" value="1"/>
</dbReference>
<protein>
    <submittedName>
        <fullName evidence="2">Alcohol dehydrogenase</fullName>
    </submittedName>
</protein>
<feature type="domain" description="Enoyl reductase (ER)" evidence="1">
    <location>
        <begin position="17"/>
        <end position="344"/>
    </location>
</feature>
<organism evidence="2 3">
    <name type="scientific">Aspergillus sclerotialis</name>
    <dbReference type="NCBI Taxonomy" id="2070753"/>
    <lineage>
        <taxon>Eukaryota</taxon>
        <taxon>Fungi</taxon>
        <taxon>Dikarya</taxon>
        <taxon>Ascomycota</taxon>
        <taxon>Pezizomycotina</taxon>
        <taxon>Eurotiomycetes</taxon>
        <taxon>Eurotiomycetidae</taxon>
        <taxon>Eurotiales</taxon>
        <taxon>Aspergillaceae</taxon>
        <taxon>Aspergillus</taxon>
        <taxon>Aspergillus subgen. Polypaecilum</taxon>
    </lineage>
</organism>
<dbReference type="InterPro" id="IPR013154">
    <property type="entry name" value="ADH-like_N"/>
</dbReference>
<keyword evidence="3" id="KW-1185">Reference proteome</keyword>
<comment type="caution">
    <text evidence="2">The sequence shown here is derived from an EMBL/GenBank/DDBJ whole genome shotgun (WGS) entry which is preliminary data.</text>
</comment>
<dbReference type="AlphaFoldDB" id="A0A3A3A222"/>
<dbReference type="Proteomes" id="UP000266188">
    <property type="component" value="Unassembled WGS sequence"/>
</dbReference>
<dbReference type="SUPFAM" id="SSF50129">
    <property type="entry name" value="GroES-like"/>
    <property type="match status" value="1"/>
</dbReference>
<dbReference type="STRING" id="2070753.A0A3A3A222"/>
<dbReference type="Gene3D" id="3.90.180.10">
    <property type="entry name" value="Medium-chain alcohol dehydrogenases, catalytic domain"/>
    <property type="match status" value="1"/>
</dbReference>
<evidence type="ECO:0000313" key="2">
    <source>
        <dbReference type="EMBL" id="RJE23381.1"/>
    </source>
</evidence>
<dbReference type="Pfam" id="PF08240">
    <property type="entry name" value="ADH_N"/>
    <property type="match status" value="1"/>
</dbReference>
<reference evidence="3" key="1">
    <citation type="submission" date="2017-02" db="EMBL/GenBank/DDBJ databases">
        <authorList>
            <person name="Tafer H."/>
            <person name="Lopandic K."/>
        </authorList>
    </citation>
    <scope>NUCLEOTIDE SEQUENCE [LARGE SCALE GENOMIC DNA]</scope>
    <source>
        <strain evidence="3">CBS 366.77</strain>
    </source>
</reference>
<proteinExistence type="predicted"/>
<dbReference type="InterPro" id="IPR036291">
    <property type="entry name" value="NAD(P)-bd_dom_sf"/>
</dbReference>
<dbReference type="InterPro" id="IPR013149">
    <property type="entry name" value="ADH-like_C"/>
</dbReference>
<evidence type="ECO:0000313" key="3">
    <source>
        <dbReference type="Proteomes" id="UP000266188"/>
    </source>
</evidence>
<dbReference type="InterPro" id="IPR020843">
    <property type="entry name" value="ER"/>
</dbReference>
<dbReference type="InterPro" id="IPR011032">
    <property type="entry name" value="GroES-like_sf"/>
</dbReference>
<accession>A0A3A3A222</accession>
<dbReference type="SMART" id="SM00829">
    <property type="entry name" value="PKS_ER"/>
    <property type="match status" value="1"/>
</dbReference>
<sequence>MAPTTMKQWIVEGKDKGFDGLSFGEAPIPKVGENEVLVKFQAASLNYRDLIIPKGLYPFPLRFPVVPGSDGAGEVVEVGEKVSEFKKGDKVATLFNQGHQYGDVTLQASQTGLGGVIDGALRQYGVFNENGLVKSPSNLNALEASTLPCAALTSWNALFGLKPLKPGQTVLVQGTGGVSMFALQFAKAVGAKVIATTSSPEKAEKLKKLGADHVINYKTDPNWGETARKLTPNGVGVDHIVEVGGSGTLKQSLKCIKFEGVVSIIGFLGGGDPKEQPVALDALTHLCTIRGVYVGSKALMNDMVHAIEANDIHPVLDEKVFSLEQTREAYDYMMAQKHFGKLAIQIA</sequence>
<dbReference type="SUPFAM" id="SSF51735">
    <property type="entry name" value="NAD(P)-binding Rossmann-fold domains"/>
    <property type="match status" value="1"/>
</dbReference>
<dbReference type="Pfam" id="PF00107">
    <property type="entry name" value="ADH_zinc_N"/>
    <property type="match status" value="1"/>
</dbReference>
<evidence type="ECO:0000259" key="1">
    <source>
        <dbReference type="SMART" id="SM00829"/>
    </source>
</evidence>